<evidence type="ECO:0000256" key="5">
    <source>
        <dbReference type="ARBA" id="ARBA00023136"/>
    </source>
</evidence>
<evidence type="ECO:0000256" key="3">
    <source>
        <dbReference type="ARBA" id="ARBA00022729"/>
    </source>
</evidence>
<keyword evidence="3" id="KW-0732">Signal</keyword>
<dbReference type="Pfam" id="PF12819">
    <property type="entry name" value="Malectin_like"/>
    <property type="match status" value="1"/>
</dbReference>
<evidence type="ECO:0000259" key="6">
    <source>
        <dbReference type="Pfam" id="PF12819"/>
    </source>
</evidence>
<keyword evidence="2" id="KW-0812">Transmembrane</keyword>
<name>A0AAE0AL61_9ROSI</name>
<feature type="domain" description="Malectin-like" evidence="6">
    <location>
        <begin position="14"/>
        <end position="119"/>
    </location>
</feature>
<evidence type="ECO:0000256" key="4">
    <source>
        <dbReference type="ARBA" id="ARBA00022989"/>
    </source>
</evidence>
<organism evidence="7 8">
    <name type="scientific">Dipteronia sinensis</name>
    <dbReference type="NCBI Taxonomy" id="43782"/>
    <lineage>
        <taxon>Eukaryota</taxon>
        <taxon>Viridiplantae</taxon>
        <taxon>Streptophyta</taxon>
        <taxon>Embryophyta</taxon>
        <taxon>Tracheophyta</taxon>
        <taxon>Spermatophyta</taxon>
        <taxon>Magnoliopsida</taxon>
        <taxon>eudicotyledons</taxon>
        <taxon>Gunneridae</taxon>
        <taxon>Pentapetalae</taxon>
        <taxon>rosids</taxon>
        <taxon>malvids</taxon>
        <taxon>Sapindales</taxon>
        <taxon>Sapindaceae</taxon>
        <taxon>Hippocastanoideae</taxon>
        <taxon>Acereae</taxon>
        <taxon>Dipteronia</taxon>
    </lineage>
</organism>
<comment type="caution">
    <text evidence="7">The sequence shown here is derived from an EMBL/GenBank/DDBJ whole genome shotgun (WGS) entry which is preliminary data.</text>
</comment>
<comment type="subcellular location">
    <subcellularLocation>
        <location evidence="1">Membrane</location>
        <topology evidence="1">Single-pass membrane protein</topology>
    </subcellularLocation>
</comment>
<accession>A0AAE0AL61</accession>
<evidence type="ECO:0000256" key="2">
    <source>
        <dbReference type="ARBA" id="ARBA00022692"/>
    </source>
</evidence>
<keyword evidence="8" id="KW-1185">Reference proteome</keyword>
<proteinExistence type="predicted"/>
<dbReference type="InterPro" id="IPR024788">
    <property type="entry name" value="Malectin-like_Carb-bd_dom"/>
</dbReference>
<gene>
    <name evidence="7" type="ORF">Dsin_014036</name>
</gene>
<sequence>MEMMFTIESGGRPYNYFNWTRLSTKSSIASSDDYHPAGSVMSTASTPENSSEPLDFYFETFDPISQFYFYLYFAEFEKLQANQSREFDIYLNGKMEFGSVSPKYLNTTTVYSVAPVVDAMMKIKSIYALKRNWQGDPCAPQAYSCDGLKCNNDDPPKILSL</sequence>
<reference evidence="7" key="1">
    <citation type="journal article" date="2023" name="Plant J.">
        <title>Genome sequences and population genomics provide insights into the demographic history, inbreeding, and mutation load of two 'living fossil' tree species of Dipteronia.</title>
        <authorList>
            <person name="Feng Y."/>
            <person name="Comes H.P."/>
            <person name="Chen J."/>
            <person name="Zhu S."/>
            <person name="Lu R."/>
            <person name="Zhang X."/>
            <person name="Li P."/>
            <person name="Qiu J."/>
            <person name="Olsen K.M."/>
            <person name="Qiu Y."/>
        </authorList>
    </citation>
    <scope>NUCLEOTIDE SEQUENCE</scope>
    <source>
        <strain evidence="7">NBL</strain>
    </source>
</reference>
<protein>
    <recommendedName>
        <fullName evidence="6">Malectin-like domain-containing protein</fullName>
    </recommendedName>
</protein>
<dbReference type="EMBL" id="JANJYJ010000004">
    <property type="protein sequence ID" value="KAK3220066.1"/>
    <property type="molecule type" value="Genomic_DNA"/>
</dbReference>
<dbReference type="AlphaFoldDB" id="A0AAE0AL61"/>
<keyword evidence="4" id="KW-1133">Transmembrane helix</keyword>
<dbReference type="GO" id="GO:0016020">
    <property type="term" value="C:membrane"/>
    <property type="evidence" value="ECO:0007669"/>
    <property type="project" value="UniProtKB-SubCell"/>
</dbReference>
<dbReference type="PANTHER" id="PTHR45631:SF202">
    <property type="entry name" value="SENESCENCE-INDUCED RECEPTOR-LIKE SERINE_THREONINE-PROTEIN KINASE"/>
    <property type="match status" value="1"/>
</dbReference>
<evidence type="ECO:0000313" key="7">
    <source>
        <dbReference type="EMBL" id="KAK3220066.1"/>
    </source>
</evidence>
<dbReference type="PANTHER" id="PTHR45631">
    <property type="entry name" value="OS07G0107800 PROTEIN-RELATED"/>
    <property type="match status" value="1"/>
</dbReference>
<evidence type="ECO:0000256" key="1">
    <source>
        <dbReference type="ARBA" id="ARBA00004167"/>
    </source>
</evidence>
<keyword evidence="5" id="KW-0472">Membrane</keyword>
<dbReference type="Proteomes" id="UP001281410">
    <property type="component" value="Unassembled WGS sequence"/>
</dbReference>
<evidence type="ECO:0000313" key="8">
    <source>
        <dbReference type="Proteomes" id="UP001281410"/>
    </source>
</evidence>